<dbReference type="PANTHER" id="PTHR43048">
    <property type="entry name" value="METHYLMALONYL-COA EPIMERASE"/>
    <property type="match status" value="1"/>
</dbReference>
<dbReference type="GO" id="GO:0046872">
    <property type="term" value="F:metal ion binding"/>
    <property type="evidence" value="ECO:0007669"/>
    <property type="project" value="UniProtKB-KW"/>
</dbReference>
<evidence type="ECO:0000313" key="4">
    <source>
        <dbReference type="EMBL" id="KPM34785.1"/>
    </source>
</evidence>
<evidence type="ECO:0000256" key="2">
    <source>
        <dbReference type="SAM" id="MobiDB-lite"/>
    </source>
</evidence>
<dbReference type="OrthoDB" id="3360610at2759"/>
<dbReference type="FunFam" id="3.10.180.10:FF:000034">
    <property type="entry name" value="Glyoxalase/Bleomycin resistance protein/Dihydroxybiphenyl dioxygenase"/>
    <property type="match status" value="1"/>
</dbReference>
<feature type="region of interest" description="Disordered" evidence="2">
    <location>
        <begin position="51"/>
        <end position="74"/>
    </location>
</feature>
<comment type="caution">
    <text evidence="4">The sequence shown here is derived from an EMBL/GenBank/DDBJ whole genome shotgun (WGS) entry which is preliminary data.</text>
</comment>
<proteinExistence type="predicted"/>
<dbReference type="Proteomes" id="UP000050424">
    <property type="component" value="Unassembled WGS sequence"/>
</dbReference>
<sequence length="274" mass="30234">MNYATEIQDLNGPGGGKVVRVKDPHGFIVGFLHGQTLRTSQDNSLQLELDASGSRSNTATEKFREGPTRRFKQGPSPVYKLGHFGIGVPKARYQETMSWYTSVLNLKPTDAIFDPKTNEEITCFTHIDLGETYTDHHALFVGSSATSAVAHPHHCSFEVNDLDTQVIGHDWLRSKGWTNCWGIGRHVLGSQIFDYWFDASGNVVEHYSDGDLVNQDSPFQKEPAGPNSLYIWGPNIPLAFLSGKLEDVGKVVKAPPNIVTGKPAIIENKPLDSE</sequence>
<keyword evidence="1" id="KW-0479">Metal-binding</keyword>
<name>A0A0P7AQM5_9HYPO</name>
<evidence type="ECO:0000256" key="1">
    <source>
        <dbReference type="ARBA" id="ARBA00022723"/>
    </source>
</evidence>
<dbReference type="GO" id="GO:0005739">
    <property type="term" value="C:mitochondrion"/>
    <property type="evidence" value="ECO:0007669"/>
    <property type="project" value="TreeGrafter"/>
</dbReference>
<evidence type="ECO:0000259" key="3">
    <source>
        <dbReference type="PROSITE" id="PS51819"/>
    </source>
</evidence>
<accession>A0A0P7AQM5</accession>
<dbReference type="InterPro" id="IPR029068">
    <property type="entry name" value="Glyas_Bleomycin-R_OHBP_Dase"/>
</dbReference>
<dbReference type="PROSITE" id="PS51819">
    <property type="entry name" value="VOC"/>
    <property type="match status" value="1"/>
</dbReference>
<keyword evidence="5" id="KW-1185">Reference proteome</keyword>
<protein>
    <recommendedName>
        <fullName evidence="3">VOC domain-containing protein</fullName>
    </recommendedName>
</protein>
<dbReference type="Gene3D" id="3.10.180.10">
    <property type="entry name" value="2,3-Dihydroxybiphenyl 1,2-Dioxygenase, domain 1"/>
    <property type="match status" value="1"/>
</dbReference>
<dbReference type="AlphaFoldDB" id="A0A0P7AQM5"/>
<dbReference type="SUPFAM" id="SSF54593">
    <property type="entry name" value="Glyoxalase/Bleomycin resistance protein/Dihydroxybiphenyl dioxygenase"/>
    <property type="match status" value="1"/>
</dbReference>
<dbReference type="GO" id="GO:0004493">
    <property type="term" value="F:methylmalonyl-CoA epimerase activity"/>
    <property type="evidence" value="ECO:0007669"/>
    <property type="project" value="TreeGrafter"/>
</dbReference>
<dbReference type="GO" id="GO:0046491">
    <property type="term" value="P:L-methylmalonyl-CoA metabolic process"/>
    <property type="evidence" value="ECO:0007669"/>
    <property type="project" value="TreeGrafter"/>
</dbReference>
<feature type="domain" description="VOC" evidence="3">
    <location>
        <begin position="80"/>
        <end position="209"/>
    </location>
</feature>
<organism evidence="4 5">
    <name type="scientific">Neonectria ditissima</name>
    <dbReference type="NCBI Taxonomy" id="78410"/>
    <lineage>
        <taxon>Eukaryota</taxon>
        <taxon>Fungi</taxon>
        <taxon>Dikarya</taxon>
        <taxon>Ascomycota</taxon>
        <taxon>Pezizomycotina</taxon>
        <taxon>Sordariomycetes</taxon>
        <taxon>Hypocreomycetidae</taxon>
        <taxon>Hypocreales</taxon>
        <taxon>Nectriaceae</taxon>
        <taxon>Neonectria</taxon>
    </lineage>
</organism>
<dbReference type="InterPro" id="IPR051785">
    <property type="entry name" value="MMCE/EMCE_epimerase"/>
</dbReference>
<gene>
    <name evidence="4" type="ORF">AK830_g11790</name>
</gene>
<dbReference type="InterPro" id="IPR037523">
    <property type="entry name" value="VOC_core"/>
</dbReference>
<dbReference type="InterPro" id="IPR004360">
    <property type="entry name" value="Glyas_Fos-R_dOase_dom"/>
</dbReference>
<dbReference type="EMBL" id="LKCW01000301">
    <property type="protein sequence ID" value="KPM34785.1"/>
    <property type="molecule type" value="Genomic_DNA"/>
</dbReference>
<reference evidence="4 5" key="1">
    <citation type="submission" date="2015-09" db="EMBL/GenBank/DDBJ databases">
        <title>Draft genome of a European isolate of the apple canker pathogen Neonectria ditissima.</title>
        <authorList>
            <person name="Gomez-Cortecero A."/>
            <person name="Harrison R.J."/>
            <person name="Armitage A.D."/>
        </authorList>
    </citation>
    <scope>NUCLEOTIDE SEQUENCE [LARGE SCALE GENOMIC DNA]</scope>
    <source>
        <strain evidence="4 5">R09/05</strain>
    </source>
</reference>
<dbReference type="PANTHER" id="PTHR43048:SF3">
    <property type="entry name" value="METHYLMALONYL-COA EPIMERASE, MITOCHONDRIAL"/>
    <property type="match status" value="1"/>
</dbReference>
<dbReference type="Pfam" id="PF00903">
    <property type="entry name" value="Glyoxalase"/>
    <property type="match status" value="1"/>
</dbReference>
<evidence type="ECO:0000313" key="5">
    <source>
        <dbReference type="Proteomes" id="UP000050424"/>
    </source>
</evidence>